<keyword evidence="1" id="KW-0479">Metal-binding</keyword>
<feature type="region of interest" description="Disordered" evidence="4">
    <location>
        <begin position="193"/>
        <end position="212"/>
    </location>
</feature>
<feature type="domain" description="Phorbol-ester/DAG-type" evidence="5">
    <location>
        <begin position="98"/>
        <end position="147"/>
    </location>
</feature>
<dbReference type="InterPro" id="IPR046349">
    <property type="entry name" value="C1-like_sf"/>
</dbReference>
<keyword evidence="7" id="KW-1185">Reference proteome</keyword>
<dbReference type="PANTHER" id="PTHR46288">
    <property type="entry name" value="PHORBOL-ESTER/DAG-TYPE DOMAIN-CONTAINING PROTEIN"/>
    <property type="match status" value="1"/>
</dbReference>
<dbReference type="PANTHER" id="PTHR46288:SF27">
    <property type="entry name" value="CYSTEINE_HISTIDINE-RICH C1 DOMAIN FAMILY PROTEIN"/>
    <property type="match status" value="1"/>
</dbReference>
<evidence type="ECO:0000256" key="3">
    <source>
        <dbReference type="ARBA" id="ARBA00022833"/>
    </source>
</evidence>
<evidence type="ECO:0000313" key="7">
    <source>
        <dbReference type="Proteomes" id="UP000298416"/>
    </source>
</evidence>
<evidence type="ECO:0000256" key="4">
    <source>
        <dbReference type="SAM" id="MobiDB-lite"/>
    </source>
</evidence>
<accession>A0A8X8X4Y5</accession>
<reference evidence="6" key="1">
    <citation type="submission" date="2018-01" db="EMBL/GenBank/DDBJ databases">
        <authorList>
            <person name="Mao J.F."/>
        </authorList>
    </citation>
    <scope>NUCLEOTIDE SEQUENCE</scope>
    <source>
        <strain evidence="6">Huo1</strain>
        <tissue evidence="6">Leaf</tissue>
    </source>
</reference>
<name>A0A8X8X4Y5_SALSN</name>
<reference evidence="6" key="2">
    <citation type="submission" date="2020-08" db="EMBL/GenBank/DDBJ databases">
        <title>Plant Genome Project.</title>
        <authorList>
            <person name="Zhang R.-G."/>
        </authorList>
    </citation>
    <scope>NUCLEOTIDE SEQUENCE</scope>
    <source>
        <strain evidence="6">Huo1</strain>
        <tissue evidence="6">Leaf</tissue>
    </source>
</reference>
<dbReference type="InterPro" id="IPR004146">
    <property type="entry name" value="DC1"/>
</dbReference>
<protein>
    <recommendedName>
        <fullName evidence="5">Phorbol-ester/DAG-type domain-containing protein</fullName>
    </recommendedName>
</protein>
<evidence type="ECO:0000259" key="5">
    <source>
        <dbReference type="SMART" id="SM00109"/>
    </source>
</evidence>
<dbReference type="InterPro" id="IPR002219">
    <property type="entry name" value="PKC_DAG/PE"/>
</dbReference>
<dbReference type="Proteomes" id="UP000298416">
    <property type="component" value="Unassembled WGS sequence"/>
</dbReference>
<sequence>MSENGMKSEVILHHFLHQHPLILTVADATGYDRPRCDVCGCEIFSGDTIYKCSHDNCSSDHRITLHKECAERPREISLSSHPQHSLIQNKLPYTRDVETWDVPTLIPPSCAVCTHMIEGGKGYSCSSCNFYIHIGNTVDVDPDVVVCPIKDIAEEVIGPFVRKSGMAAISNVDEFVKCKNEFHNPDHQLRIISSSPCHQQKEKEDEDDDDLNYPRRSRILSAWYQSITEFAQRYDGMTLHQYPVAYQLTNKLRCSICGVRKISPKSNRLYMKTTQILYLHCL</sequence>
<keyword evidence="2" id="KW-0677">Repeat</keyword>
<dbReference type="GO" id="GO:0046872">
    <property type="term" value="F:metal ion binding"/>
    <property type="evidence" value="ECO:0007669"/>
    <property type="project" value="UniProtKB-KW"/>
</dbReference>
<dbReference type="SMART" id="SM00109">
    <property type="entry name" value="C1"/>
    <property type="match status" value="1"/>
</dbReference>
<evidence type="ECO:0000256" key="2">
    <source>
        <dbReference type="ARBA" id="ARBA00022737"/>
    </source>
</evidence>
<dbReference type="Pfam" id="PF03107">
    <property type="entry name" value="C1_2"/>
    <property type="match status" value="1"/>
</dbReference>
<gene>
    <name evidence="6" type="ORF">SASPL_134499</name>
</gene>
<proteinExistence type="predicted"/>
<evidence type="ECO:0000313" key="6">
    <source>
        <dbReference type="EMBL" id="KAG6406885.1"/>
    </source>
</evidence>
<evidence type="ECO:0000256" key="1">
    <source>
        <dbReference type="ARBA" id="ARBA00022723"/>
    </source>
</evidence>
<dbReference type="EMBL" id="PNBA02000012">
    <property type="protein sequence ID" value="KAG6406885.1"/>
    <property type="molecule type" value="Genomic_DNA"/>
</dbReference>
<dbReference type="AlphaFoldDB" id="A0A8X8X4Y5"/>
<keyword evidence="3" id="KW-0862">Zinc</keyword>
<dbReference type="SUPFAM" id="SSF57889">
    <property type="entry name" value="Cysteine-rich domain"/>
    <property type="match status" value="1"/>
</dbReference>
<comment type="caution">
    <text evidence="6">The sequence shown here is derived from an EMBL/GenBank/DDBJ whole genome shotgun (WGS) entry which is preliminary data.</text>
</comment>
<organism evidence="6">
    <name type="scientific">Salvia splendens</name>
    <name type="common">Scarlet sage</name>
    <dbReference type="NCBI Taxonomy" id="180675"/>
    <lineage>
        <taxon>Eukaryota</taxon>
        <taxon>Viridiplantae</taxon>
        <taxon>Streptophyta</taxon>
        <taxon>Embryophyta</taxon>
        <taxon>Tracheophyta</taxon>
        <taxon>Spermatophyta</taxon>
        <taxon>Magnoliopsida</taxon>
        <taxon>eudicotyledons</taxon>
        <taxon>Gunneridae</taxon>
        <taxon>Pentapetalae</taxon>
        <taxon>asterids</taxon>
        <taxon>lamiids</taxon>
        <taxon>Lamiales</taxon>
        <taxon>Lamiaceae</taxon>
        <taxon>Nepetoideae</taxon>
        <taxon>Mentheae</taxon>
        <taxon>Salviinae</taxon>
        <taxon>Salvia</taxon>
        <taxon>Salvia subgen. Calosphace</taxon>
        <taxon>core Calosphace</taxon>
    </lineage>
</organism>